<dbReference type="InterPro" id="IPR002659">
    <property type="entry name" value="Glyco_trans_31"/>
</dbReference>
<evidence type="ECO:0000256" key="13">
    <source>
        <dbReference type="RuleBase" id="RU363063"/>
    </source>
</evidence>
<organism evidence="15 16">
    <name type="scientific">Sparus aurata</name>
    <name type="common">Gilthead sea bream</name>
    <dbReference type="NCBI Taxonomy" id="8175"/>
    <lineage>
        <taxon>Eukaryota</taxon>
        <taxon>Metazoa</taxon>
        <taxon>Chordata</taxon>
        <taxon>Craniata</taxon>
        <taxon>Vertebrata</taxon>
        <taxon>Euteleostomi</taxon>
        <taxon>Actinopterygii</taxon>
        <taxon>Neopterygii</taxon>
        <taxon>Teleostei</taxon>
        <taxon>Neoteleostei</taxon>
        <taxon>Acanthomorphata</taxon>
        <taxon>Eupercaria</taxon>
        <taxon>Spariformes</taxon>
        <taxon>Sparidae</taxon>
        <taxon>Sparus</taxon>
    </lineage>
</organism>
<evidence type="ECO:0000256" key="8">
    <source>
        <dbReference type="ARBA" id="ARBA00022989"/>
    </source>
</evidence>
<dbReference type="Proteomes" id="UP000472265">
    <property type="component" value="Chromosome 17"/>
</dbReference>
<dbReference type="GO" id="GO:0016758">
    <property type="term" value="F:hexosyltransferase activity"/>
    <property type="evidence" value="ECO:0007669"/>
    <property type="project" value="InterPro"/>
</dbReference>
<dbReference type="GO" id="GO:0006493">
    <property type="term" value="P:protein O-linked glycosylation"/>
    <property type="evidence" value="ECO:0007669"/>
    <property type="project" value="TreeGrafter"/>
</dbReference>
<dbReference type="GO" id="GO:0000139">
    <property type="term" value="C:Golgi membrane"/>
    <property type="evidence" value="ECO:0007669"/>
    <property type="project" value="UniProtKB-SubCell"/>
</dbReference>
<dbReference type="GO" id="GO:0008194">
    <property type="term" value="F:UDP-glycosyltransferase activity"/>
    <property type="evidence" value="ECO:0007669"/>
    <property type="project" value="TreeGrafter"/>
</dbReference>
<evidence type="ECO:0000313" key="16">
    <source>
        <dbReference type="Proteomes" id="UP000472265"/>
    </source>
</evidence>
<evidence type="ECO:0000256" key="4">
    <source>
        <dbReference type="ARBA" id="ARBA00022676"/>
    </source>
</evidence>
<comment type="similarity">
    <text evidence="3 13">Belongs to the glycosyltransferase 31 family.</text>
</comment>
<evidence type="ECO:0000256" key="5">
    <source>
        <dbReference type="ARBA" id="ARBA00022679"/>
    </source>
</evidence>
<reference evidence="15" key="3">
    <citation type="submission" date="2025-09" db="UniProtKB">
        <authorList>
            <consortium name="Ensembl"/>
        </authorList>
    </citation>
    <scope>IDENTIFICATION</scope>
</reference>
<evidence type="ECO:0000256" key="7">
    <source>
        <dbReference type="ARBA" id="ARBA00022968"/>
    </source>
</evidence>
<comment type="pathway">
    <text evidence="2">Protein modification; protein glycosylation.</text>
</comment>
<keyword evidence="5" id="KW-0808">Transferase</keyword>
<keyword evidence="8" id="KW-1133">Transmembrane helix</keyword>
<protein>
    <recommendedName>
        <fullName evidence="13">Hexosyltransferase</fullName>
        <ecNumber evidence="13">2.4.1.-</ecNumber>
    </recommendedName>
</protein>
<reference evidence="15" key="1">
    <citation type="submission" date="2021-04" db="EMBL/GenBank/DDBJ databases">
        <authorList>
            <consortium name="Wellcome Sanger Institute Data Sharing"/>
        </authorList>
    </citation>
    <scope>NUCLEOTIDE SEQUENCE [LARGE SCALE GENOMIC DNA]</scope>
</reference>
<accession>A0A671VWZ9</accession>
<dbReference type="Pfam" id="PF01762">
    <property type="entry name" value="Galactosyl_T"/>
    <property type="match status" value="1"/>
</dbReference>
<keyword evidence="16" id="KW-1185">Reference proteome</keyword>
<keyword evidence="11" id="KW-0472">Membrane</keyword>
<dbReference type="OrthoDB" id="2139606at2759"/>
<dbReference type="GeneID" id="115567859"/>
<evidence type="ECO:0000256" key="12">
    <source>
        <dbReference type="ARBA" id="ARBA00023180"/>
    </source>
</evidence>
<evidence type="ECO:0000256" key="9">
    <source>
        <dbReference type="ARBA" id="ARBA00023034"/>
    </source>
</evidence>
<dbReference type="OMA" id="NAYNSEC"/>
<dbReference type="EC" id="2.4.1.-" evidence="13"/>
<dbReference type="GO" id="GO:0006629">
    <property type="term" value="P:lipid metabolic process"/>
    <property type="evidence" value="ECO:0007669"/>
    <property type="project" value="UniProtKB-KW"/>
</dbReference>
<dbReference type="RefSeq" id="XP_030250584.1">
    <property type="nucleotide sequence ID" value="XM_030394724.1"/>
</dbReference>
<evidence type="ECO:0000256" key="14">
    <source>
        <dbReference type="SAM" id="MobiDB-lite"/>
    </source>
</evidence>
<dbReference type="InParanoid" id="A0A671VWZ9"/>
<dbReference type="GO" id="GO:0030311">
    <property type="term" value="P:poly-N-acetyllactosamine biosynthetic process"/>
    <property type="evidence" value="ECO:0007669"/>
    <property type="project" value="TreeGrafter"/>
</dbReference>
<evidence type="ECO:0000256" key="11">
    <source>
        <dbReference type="ARBA" id="ARBA00023136"/>
    </source>
</evidence>
<evidence type="ECO:0000256" key="10">
    <source>
        <dbReference type="ARBA" id="ARBA00023098"/>
    </source>
</evidence>
<evidence type="ECO:0000256" key="6">
    <source>
        <dbReference type="ARBA" id="ARBA00022692"/>
    </source>
</evidence>
<dbReference type="FunFam" id="3.90.550.50:FF:000001">
    <property type="entry name" value="Hexosyltransferase"/>
    <property type="match status" value="1"/>
</dbReference>
<dbReference type="Ensembl" id="ENSSAUT00010033106.1">
    <property type="protein sequence ID" value="ENSSAUP00010031408.1"/>
    <property type="gene ID" value="ENSSAUG00010013421.1"/>
</dbReference>
<dbReference type="PANTHER" id="PTHR11214:SF23">
    <property type="entry name" value="N-ACETYLLACTOSAMINIDE BETA-1,3-N-ACETYLGLUCOSAMINYLTRANSFERASE 3"/>
    <property type="match status" value="1"/>
</dbReference>
<keyword evidence="7" id="KW-0735">Signal-anchor</keyword>
<keyword evidence="10" id="KW-0443">Lipid metabolism</keyword>
<sequence length="425" mass="48966">MLKALIRTRCRAATSLLAAALLVVLYLSGEFSLTITRRDNPKDGLRPKHHLVDVREVERQTKPAINKAPHVYSWPKCERNHSAAMTRNFSSLPSHIQDFLYYRHCRHFPLLLDIPDKCGGVYGSAKVFLLLVIKSSPVNYERREVIRKTWGAERLSSGVWIRRVFISATMDTGYEEERLNHLLRMEHHKYNDILQWDFHDTFYNLTLKQMLFLEWMEKNCPNAHFLFNGDDDIFANPDKMVNYLKSLKENSGDKHLYTGAVNWYGPVREEKSKYYIPFQLQKSELFQPYCSGGGFLLSGFTASVVFRETQTTPLFPIDDAYFGMCLAKVGLGPSSLLGVYTEIEMVPGVKEAEDDLNPCFYRDIFIVHRFHPAHLFYMWHRLQEPDLNCTLADVQTQLSAIQSNISNPNPTQSSATNVAKPQVQD</sequence>
<dbReference type="Gene3D" id="3.90.550.50">
    <property type="match status" value="1"/>
</dbReference>
<dbReference type="AlphaFoldDB" id="A0A671VWZ9"/>
<keyword evidence="4 13" id="KW-0328">Glycosyltransferase</keyword>
<keyword evidence="9 13" id="KW-0333">Golgi apparatus</keyword>
<proteinExistence type="inferred from homology"/>
<keyword evidence="12" id="KW-0325">Glycoprotein</keyword>
<evidence type="ECO:0000256" key="3">
    <source>
        <dbReference type="ARBA" id="ARBA00008661"/>
    </source>
</evidence>
<reference evidence="15" key="2">
    <citation type="submission" date="2025-08" db="UniProtKB">
        <authorList>
            <consortium name="Ensembl"/>
        </authorList>
    </citation>
    <scope>IDENTIFICATION</scope>
</reference>
<evidence type="ECO:0000256" key="2">
    <source>
        <dbReference type="ARBA" id="ARBA00004922"/>
    </source>
</evidence>
<gene>
    <name evidence="15" type="primary">LOC115567859</name>
</gene>
<dbReference type="PANTHER" id="PTHR11214">
    <property type="entry name" value="BETA-1,3-N-ACETYLGLUCOSAMINYLTRANSFERASE"/>
    <property type="match status" value="1"/>
</dbReference>
<name>A0A671VWZ9_SPAAU</name>
<comment type="subcellular location">
    <subcellularLocation>
        <location evidence="1 13">Golgi apparatus membrane</location>
        <topology evidence="1 13">Single-pass type II membrane protein</topology>
    </subcellularLocation>
</comment>
<evidence type="ECO:0000256" key="1">
    <source>
        <dbReference type="ARBA" id="ARBA00004323"/>
    </source>
</evidence>
<evidence type="ECO:0000313" key="15">
    <source>
        <dbReference type="Ensembl" id="ENSSAUP00010031408.1"/>
    </source>
</evidence>
<feature type="region of interest" description="Disordered" evidence="14">
    <location>
        <begin position="403"/>
        <end position="425"/>
    </location>
</feature>
<dbReference type="GeneTree" id="ENSGT00940000159134"/>
<keyword evidence="6" id="KW-0812">Transmembrane</keyword>